<keyword evidence="3" id="KW-1185">Reference proteome</keyword>
<dbReference type="EMBL" id="VSRR010016856">
    <property type="protein sequence ID" value="MPC59766.1"/>
    <property type="molecule type" value="Genomic_DNA"/>
</dbReference>
<protein>
    <submittedName>
        <fullName evidence="2">Uncharacterized protein</fullName>
    </submittedName>
</protein>
<reference evidence="2 3" key="1">
    <citation type="submission" date="2019-05" db="EMBL/GenBank/DDBJ databases">
        <title>Another draft genome of Portunus trituberculatus and its Hox gene families provides insights of decapod evolution.</title>
        <authorList>
            <person name="Jeong J.-H."/>
            <person name="Song I."/>
            <person name="Kim S."/>
            <person name="Choi T."/>
            <person name="Kim D."/>
            <person name="Ryu S."/>
            <person name="Kim W."/>
        </authorList>
    </citation>
    <scope>NUCLEOTIDE SEQUENCE [LARGE SCALE GENOMIC DNA]</scope>
    <source>
        <tissue evidence="2">Muscle</tissue>
    </source>
</reference>
<feature type="compositionally biased region" description="Basic residues" evidence="1">
    <location>
        <begin position="77"/>
        <end position="90"/>
    </location>
</feature>
<name>A0A5B7GQB8_PORTR</name>
<feature type="compositionally biased region" description="Basic residues" evidence="1">
    <location>
        <begin position="1"/>
        <end position="27"/>
    </location>
</feature>
<feature type="region of interest" description="Disordered" evidence="1">
    <location>
        <begin position="1"/>
        <end position="90"/>
    </location>
</feature>
<comment type="caution">
    <text evidence="2">The sequence shown here is derived from an EMBL/GenBank/DDBJ whole genome shotgun (WGS) entry which is preliminary data.</text>
</comment>
<evidence type="ECO:0000313" key="3">
    <source>
        <dbReference type="Proteomes" id="UP000324222"/>
    </source>
</evidence>
<evidence type="ECO:0000313" key="2">
    <source>
        <dbReference type="EMBL" id="MPC59766.1"/>
    </source>
</evidence>
<accession>A0A5B7GQB8</accession>
<organism evidence="2 3">
    <name type="scientific">Portunus trituberculatus</name>
    <name type="common">Swimming crab</name>
    <name type="synonym">Neptunus trituberculatus</name>
    <dbReference type="NCBI Taxonomy" id="210409"/>
    <lineage>
        <taxon>Eukaryota</taxon>
        <taxon>Metazoa</taxon>
        <taxon>Ecdysozoa</taxon>
        <taxon>Arthropoda</taxon>
        <taxon>Crustacea</taxon>
        <taxon>Multicrustacea</taxon>
        <taxon>Malacostraca</taxon>
        <taxon>Eumalacostraca</taxon>
        <taxon>Eucarida</taxon>
        <taxon>Decapoda</taxon>
        <taxon>Pleocyemata</taxon>
        <taxon>Brachyura</taxon>
        <taxon>Eubrachyura</taxon>
        <taxon>Portunoidea</taxon>
        <taxon>Portunidae</taxon>
        <taxon>Portuninae</taxon>
        <taxon>Portunus</taxon>
    </lineage>
</organism>
<evidence type="ECO:0000256" key="1">
    <source>
        <dbReference type="SAM" id="MobiDB-lite"/>
    </source>
</evidence>
<dbReference type="Proteomes" id="UP000324222">
    <property type="component" value="Unassembled WGS sequence"/>
</dbReference>
<dbReference type="AlphaFoldDB" id="A0A5B7GQB8"/>
<proteinExistence type="predicted"/>
<gene>
    <name evidence="2" type="ORF">E2C01_053794</name>
</gene>
<sequence>MNSTNKRHKKKQHNRKSRWPPPRKTHPQRGSGDLGFEKIALKLQKSGFWNDPQLSRKMQPKRSPGARNLGPGVSGTIHHRARPKNKPHTRRTLLEKRTPRHFQANKADV</sequence>